<feature type="region of interest" description="Disordered" evidence="1">
    <location>
        <begin position="182"/>
        <end position="212"/>
    </location>
</feature>
<dbReference type="Proteomes" id="UP000663829">
    <property type="component" value="Unassembled WGS sequence"/>
</dbReference>
<feature type="region of interest" description="Disordered" evidence="1">
    <location>
        <begin position="126"/>
        <end position="156"/>
    </location>
</feature>
<keyword evidence="2" id="KW-1133">Transmembrane helix</keyword>
<gene>
    <name evidence="3" type="ORF">GPM918_LOCUS28854</name>
    <name evidence="4" type="ORF">SRO942_LOCUS29382</name>
</gene>
<name>A0A815EBU0_9BILA</name>
<evidence type="ECO:0000313" key="3">
    <source>
        <dbReference type="EMBL" id="CAF1307950.1"/>
    </source>
</evidence>
<comment type="caution">
    <text evidence="3">The sequence shown here is derived from an EMBL/GenBank/DDBJ whole genome shotgun (WGS) entry which is preliminary data.</text>
</comment>
<keyword evidence="2" id="KW-0472">Membrane</keyword>
<evidence type="ECO:0000256" key="2">
    <source>
        <dbReference type="SAM" id="Phobius"/>
    </source>
</evidence>
<reference evidence="3" key="1">
    <citation type="submission" date="2021-02" db="EMBL/GenBank/DDBJ databases">
        <authorList>
            <person name="Nowell W R."/>
        </authorList>
    </citation>
    <scope>NUCLEOTIDE SEQUENCE</scope>
</reference>
<accession>A0A815EBU0</accession>
<dbReference type="EMBL" id="CAJNOQ010012783">
    <property type="protein sequence ID" value="CAF1307950.1"/>
    <property type="molecule type" value="Genomic_DNA"/>
</dbReference>
<feature type="compositionally biased region" description="Low complexity" evidence="1">
    <location>
        <begin position="132"/>
        <end position="141"/>
    </location>
</feature>
<feature type="region of interest" description="Disordered" evidence="1">
    <location>
        <begin position="1"/>
        <end position="55"/>
    </location>
</feature>
<organism evidence="3 5">
    <name type="scientific">Didymodactylos carnosus</name>
    <dbReference type="NCBI Taxonomy" id="1234261"/>
    <lineage>
        <taxon>Eukaryota</taxon>
        <taxon>Metazoa</taxon>
        <taxon>Spiralia</taxon>
        <taxon>Gnathifera</taxon>
        <taxon>Rotifera</taxon>
        <taxon>Eurotatoria</taxon>
        <taxon>Bdelloidea</taxon>
        <taxon>Philodinida</taxon>
        <taxon>Philodinidae</taxon>
        <taxon>Didymodactylos</taxon>
    </lineage>
</organism>
<proteinExistence type="predicted"/>
<feature type="transmembrane region" description="Helical" evidence="2">
    <location>
        <begin position="85"/>
        <end position="107"/>
    </location>
</feature>
<evidence type="ECO:0000256" key="1">
    <source>
        <dbReference type="SAM" id="MobiDB-lite"/>
    </source>
</evidence>
<feature type="compositionally biased region" description="Polar residues" evidence="1">
    <location>
        <begin position="184"/>
        <end position="204"/>
    </location>
</feature>
<feature type="compositionally biased region" description="Basic and acidic residues" evidence="1">
    <location>
        <begin position="142"/>
        <end position="151"/>
    </location>
</feature>
<feature type="compositionally biased region" description="Low complexity" evidence="1">
    <location>
        <begin position="8"/>
        <end position="21"/>
    </location>
</feature>
<dbReference type="EMBL" id="CAJOBC010040789">
    <property type="protein sequence ID" value="CAF4142682.1"/>
    <property type="molecule type" value="Genomic_DNA"/>
</dbReference>
<keyword evidence="5" id="KW-1185">Reference proteome</keyword>
<feature type="compositionally biased region" description="Low complexity" evidence="1">
    <location>
        <begin position="31"/>
        <end position="55"/>
    </location>
</feature>
<sequence>QEQRLLRVAPQPALHQQQQRQRPPRPPQPHLPLQVRQQARQQQRQQPRQQQRPQVTFGTMVTDVTTPSLLAAAPSTGDGDLKLKLGLGLGLGLGCVVTSIPSIILSIRYCRTKVHWRAQAQQQQSIPSVCNTDTTTSTQTRTELRKKEGPQRRRANTAKLKAENEHLMNVIRQLEDENKKLKTKISSSLPSSGVQKSATSNSRAPISPPRIS</sequence>
<dbReference type="AlphaFoldDB" id="A0A815EBU0"/>
<dbReference type="Proteomes" id="UP000681722">
    <property type="component" value="Unassembled WGS sequence"/>
</dbReference>
<feature type="non-terminal residue" evidence="3">
    <location>
        <position position="212"/>
    </location>
</feature>
<keyword evidence="2" id="KW-0812">Transmembrane</keyword>
<evidence type="ECO:0008006" key="6">
    <source>
        <dbReference type="Google" id="ProtNLM"/>
    </source>
</evidence>
<evidence type="ECO:0000313" key="5">
    <source>
        <dbReference type="Proteomes" id="UP000663829"/>
    </source>
</evidence>
<evidence type="ECO:0000313" key="4">
    <source>
        <dbReference type="EMBL" id="CAF4142682.1"/>
    </source>
</evidence>
<protein>
    <recommendedName>
        <fullName evidence="6">BZIP domain-containing protein</fullName>
    </recommendedName>
</protein>